<keyword evidence="1" id="KW-1133">Transmembrane helix</keyword>
<evidence type="ECO:0000313" key="4">
    <source>
        <dbReference type="Proteomes" id="UP000346198"/>
    </source>
</evidence>
<keyword evidence="1" id="KW-0812">Transmembrane</keyword>
<accession>A0A6C2UFS4</accession>
<dbReference type="AlphaFoldDB" id="A0A6C2UFS4"/>
<sequence>MQNALKMNAIVLAGDRRASIELHSDNKAFFELNGAPLFIHVLRALQQAGQVGDTVVVGPANRIKEALELHGMDYVRVVEQRDNMIENFKAGYVAALGQSDDVDFWSLKGTDHERIPALVAPCDIPLLTPAEVDEFIERTNMHEYDYSIGVTSEKVLSHYHSSGGKPGIQMIYFHVKEDLLRHNNLHIGKPLAFDHLDYIEKMYEWRYQTRTANILCMFFSLLFAGWRLIKGLRVFIVLQLSLYYDRHGHPKLSDRVRSLICFNRLAEGIGNALGARVQVVYTHFGGAALDADNEKDLAVIEERYDEWVEYQSMLKP</sequence>
<dbReference type="Pfam" id="PF12804">
    <property type="entry name" value="NTP_transf_3"/>
    <property type="match status" value="1"/>
</dbReference>
<evidence type="ECO:0000259" key="2">
    <source>
        <dbReference type="Pfam" id="PF12804"/>
    </source>
</evidence>
<dbReference type="GO" id="GO:0016779">
    <property type="term" value="F:nucleotidyltransferase activity"/>
    <property type="evidence" value="ECO:0007669"/>
    <property type="project" value="UniProtKB-ARBA"/>
</dbReference>
<evidence type="ECO:0000256" key="1">
    <source>
        <dbReference type="SAM" id="Phobius"/>
    </source>
</evidence>
<protein>
    <recommendedName>
        <fullName evidence="2">MobA-like NTP transferase domain-containing protein</fullName>
    </recommendedName>
</protein>
<dbReference type="InterPro" id="IPR025877">
    <property type="entry name" value="MobA-like_NTP_Trfase"/>
</dbReference>
<dbReference type="SUPFAM" id="SSF53448">
    <property type="entry name" value="Nucleotide-diphospho-sugar transferases"/>
    <property type="match status" value="1"/>
</dbReference>
<evidence type="ECO:0000313" key="3">
    <source>
        <dbReference type="EMBL" id="VGO18769.1"/>
    </source>
</evidence>
<feature type="domain" description="MobA-like NTP transferase" evidence="2">
    <location>
        <begin position="9"/>
        <end position="168"/>
    </location>
</feature>
<gene>
    <name evidence="3" type="ORF">SCARR_00822</name>
</gene>
<feature type="transmembrane region" description="Helical" evidence="1">
    <location>
        <begin position="211"/>
        <end position="229"/>
    </location>
</feature>
<reference evidence="3 4" key="1">
    <citation type="submission" date="2019-04" db="EMBL/GenBank/DDBJ databases">
        <authorList>
            <person name="Van Vliet M D."/>
        </authorList>
    </citation>
    <scope>NUCLEOTIDE SEQUENCE [LARGE SCALE GENOMIC DNA]</scope>
    <source>
        <strain evidence="3 4">F21</strain>
    </source>
</reference>
<dbReference type="RefSeq" id="WP_136060225.1">
    <property type="nucleotide sequence ID" value="NZ_CAAHFH010000001.1"/>
</dbReference>
<dbReference type="Gene3D" id="3.90.550.10">
    <property type="entry name" value="Spore Coat Polysaccharide Biosynthesis Protein SpsA, Chain A"/>
    <property type="match status" value="1"/>
</dbReference>
<proteinExistence type="predicted"/>
<keyword evidence="4" id="KW-1185">Reference proteome</keyword>
<dbReference type="EMBL" id="CAAHFH010000001">
    <property type="protein sequence ID" value="VGO18769.1"/>
    <property type="molecule type" value="Genomic_DNA"/>
</dbReference>
<dbReference type="InterPro" id="IPR029044">
    <property type="entry name" value="Nucleotide-diphossugar_trans"/>
</dbReference>
<keyword evidence="1" id="KW-0472">Membrane</keyword>
<dbReference type="Proteomes" id="UP000346198">
    <property type="component" value="Unassembled WGS sequence"/>
</dbReference>
<organism evidence="3 4">
    <name type="scientific">Pontiella sulfatireligans</name>
    <dbReference type="NCBI Taxonomy" id="2750658"/>
    <lineage>
        <taxon>Bacteria</taxon>
        <taxon>Pseudomonadati</taxon>
        <taxon>Kiritimatiellota</taxon>
        <taxon>Kiritimatiellia</taxon>
        <taxon>Kiritimatiellales</taxon>
        <taxon>Pontiellaceae</taxon>
        <taxon>Pontiella</taxon>
    </lineage>
</organism>
<name>A0A6C2UFS4_9BACT</name>